<feature type="domain" description="Right handed beta helix" evidence="1">
    <location>
        <begin position="356"/>
        <end position="487"/>
    </location>
</feature>
<dbReference type="Gene3D" id="2.160.20.10">
    <property type="entry name" value="Single-stranded right-handed beta-helix, Pectin lyase-like"/>
    <property type="match status" value="1"/>
</dbReference>
<accession>A0ABW5N3L4</accession>
<dbReference type="InterPro" id="IPR022441">
    <property type="entry name" value="Para_beta_helix_rpt-2"/>
</dbReference>
<comment type="caution">
    <text evidence="2">The sequence shown here is derived from an EMBL/GenBank/DDBJ whole genome shotgun (WGS) entry which is preliminary data.</text>
</comment>
<evidence type="ECO:0000313" key="3">
    <source>
        <dbReference type="Proteomes" id="UP001597459"/>
    </source>
</evidence>
<keyword evidence="3" id="KW-1185">Reference proteome</keyword>
<protein>
    <submittedName>
        <fullName evidence="2">Right-handed parallel beta-helix repeat-containing protein</fullName>
    </submittedName>
</protein>
<dbReference type="InterPro" id="IPR039448">
    <property type="entry name" value="Beta_helix"/>
</dbReference>
<dbReference type="EMBL" id="JBHULX010000003">
    <property type="protein sequence ID" value="MFD2590110.1"/>
    <property type="molecule type" value="Genomic_DNA"/>
</dbReference>
<organism evidence="2 3">
    <name type="scientific">Aquimarina hainanensis</name>
    <dbReference type="NCBI Taxonomy" id="1578017"/>
    <lineage>
        <taxon>Bacteria</taxon>
        <taxon>Pseudomonadati</taxon>
        <taxon>Bacteroidota</taxon>
        <taxon>Flavobacteriia</taxon>
        <taxon>Flavobacteriales</taxon>
        <taxon>Flavobacteriaceae</taxon>
        <taxon>Aquimarina</taxon>
    </lineage>
</organism>
<dbReference type="PROSITE" id="PS51257">
    <property type="entry name" value="PROKAR_LIPOPROTEIN"/>
    <property type="match status" value="1"/>
</dbReference>
<dbReference type="SMART" id="SM00710">
    <property type="entry name" value="PbH1"/>
    <property type="match status" value="5"/>
</dbReference>
<dbReference type="Pfam" id="PF13229">
    <property type="entry name" value="Beta_helix"/>
    <property type="match status" value="1"/>
</dbReference>
<dbReference type="Proteomes" id="UP001597459">
    <property type="component" value="Unassembled WGS sequence"/>
</dbReference>
<dbReference type="NCBIfam" id="TIGR03804">
    <property type="entry name" value="para_beta_helix"/>
    <property type="match status" value="1"/>
</dbReference>
<dbReference type="SUPFAM" id="SSF51126">
    <property type="entry name" value="Pectin lyase-like"/>
    <property type="match status" value="1"/>
</dbReference>
<dbReference type="InterPro" id="IPR011050">
    <property type="entry name" value="Pectin_lyase_fold/virulence"/>
</dbReference>
<evidence type="ECO:0000313" key="2">
    <source>
        <dbReference type="EMBL" id="MFD2590110.1"/>
    </source>
</evidence>
<dbReference type="InterPro" id="IPR012334">
    <property type="entry name" value="Pectin_lyas_fold"/>
</dbReference>
<reference evidence="3" key="1">
    <citation type="journal article" date="2019" name="Int. J. Syst. Evol. Microbiol.">
        <title>The Global Catalogue of Microorganisms (GCM) 10K type strain sequencing project: providing services to taxonomists for standard genome sequencing and annotation.</title>
        <authorList>
            <consortium name="The Broad Institute Genomics Platform"/>
            <consortium name="The Broad Institute Genome Sequencing Center for Infectious Disease"/>
            <person name="Wu L."/>
            <person name="Ma J."/>
        </authorList>
    </citation>
    <scope>NUCLEOTIDE SEQUENCE [LARGE SCALE GENOMIC DNA]</scope>
    <source>
        <strain evidence="3">KCTC 42423</strain>
    </source>
</reference>
<evidence type="ECO:0000259" key="1">
    <source>
        <dbReference type="Pfam" id="PF13229"/>
    </source>
</evidence>
<sequence>MKSSTLLFLLFPFLFLTSCKSDKQQSLSPEPVEKDTKRSEKKSYYQNGKLRTVEVLNDDKSQVIETKLYDSINGNLLTVLTPASAKTKLNEWYEQYFNQNDILQIKYGDLNNNGIAEDAIVLVNRDESSYVECFVFIKNKNGGFIKEGQNFDIAIHRDSISTEFLEQGFKLNTKHSFEHQWERSVSFKREGQKWYLDKDVFTDYKDKNYVFMPKEIIELTDFNPKKNLPKELGINLENENEEREVVVVSSVEELLDGIDNYTTIYLRPGEYNLSTVNDYKRRTTEEGIVDNQIRSIEEPVDENRKSNSQLFIYDVNSLSIIGLGKVKVTTDQDHASVIEFQNCYNILLKNIESYHNVEGYTCSAPVISFNESKDSKVSYCLLNGSGETGIALYGSKSIEVENTIMTNCSREGIYLKNSNDCYFYNCKVIENNTKSDGNIIDSQSSNNIVFKNCVFANNNLKQGAALETRNDTLVFDKCVFKNNISGMFLNIKDRDHESPSRMFMVHSKYRDTTDYKEYITKINDSFSVSVKQNGEKVKIVDNVVMLKKEPFDLEIYQPKDLLIRLNISSSDTIFNILKSNKHFNQVESLKVPILHSMTVDFSDQNSLYVSEDGFMSLFYDNSEESTYSKKAIFNNNHYVLTKIVDSFYPNDNLDKKLSISEIDKDLFLSFIYLIKISKQPSYKGYIEGQRFFLNIKWIN</sequence>
<name>A0ABW5N3L4_9FLAO</name>
<proteinExistence type="predicted"/>
<dbReference type="RefSeq" id="WP_378255782.1">
    <property type="nucleotide sequence ID" value="NZ_JBHSJV010000001.1"/>
</dbReference>
<dbReference type="InterPro" id="IPR006626">
    <property type="entry name" value="PbH1"/>
</dbReference>
<gene>
    <name evidence="2" type="ORF">ACFSTE_04660</name>
</gene>